<keyword evidence="1" id="KW-1133">Transmembrane helix</keyword>
<reference evidence="2 3" key="1">
    <citation type="journal article" date="2016" name="Nat. Commun.">
        <title>Thousands of microbial genomes shed light on interconnected biogeochemical processes in an aquifer system.</title>
        <authorList>
            <person name="Anantharaman K."/>
            <person name="Brown C.T."/>
            <person name="Hug L.A."/>
            <person name="Sharon I."/>
            <person name="Castelle C.J."/>
            <person name="Probst A.J."/>
            <person name="Thomas B.C."/>
            <person name="Singh A."/>
            <person name="Wilkins M.J."/>
            <person name="Karaoz U."/>
            <person name="Brodie E.L."/>
            <person name="Williams K.H."/>
            <person name="Hubbard S.S."/>
            <person name="Banfield J.F."/>
        </authorList>
    </citation>
    <scope>NUCLEOTIDE SEQUENCE [LARGE SCALE GENOMIC DNA]</scope>
</reference>
<accession>A0A1G2SEX4</accession>
<evidence type="ECO:0000313" key="2">
    <source>
        <dbReference type="EMBL" id="OHA83534.1"/>
    </source>
</evidence>
<gene>
    <name evidence="2" type="ORF">A2937_00290</name>
</gene>
<dbReference type="AlphaFoldDB" id="A0A1G2SEX4"/>
<evidence type="ECO:0000313" key="3">
    <source>
        <dbReference type="Proteomes" id="UP000177987"/>
    </source>
</evidence>
<dbReference type="Proteomes" id="UP000177987">
    <property type="component" value="Unassembled WGS sequence"/>
</dbReference>
<dbReference type="EMBL" id="MHUW01000016">
    <property type="protein sequence ID" value="OHA83534.1"/>
    <property type="molecule type" value="Genomic_DNA"/>
</dbReference>
<evidence type="ECO:0000256" key="1">
    <source>
        <dbReference type="SAM" id="Phobius"/>
    </source>
</evidence>
<comment type="caution">
    <text evidence="2">The sequence shown here is derived from an EMBL/GenBank/DDBJ whole genome shotgun (WGS) entry which is preliminary data.</text>
</comment>
<keyword evidence="1" id="KW-0472">Membrane</keyword>
<feature type="transmembrane region" description="Helical" evidence="1">
    <location>
        <begin position="12"/>
        <end position="31"/>
    </location>
</feature>
<name>A0A1G2SEX4_9BACT</name>
<sequence length="211" mass="23782">MKFKKHPTINETAIVCLALSIVGIMFLGLRYKEKTTSESFDIQCSDEIATNWGNEKPFTTFEQYPPEDIFTGATAPLDLNSSFIARRFKTTINEALKNDVNFAGHYVIAEWGFTGIGNELAVVDTNTGKAYPFPYVANMGFEYKKDSNLLIVDPLWLIKKIAKETGCTNPPGRDLVEVRPYYFLWEDNSFKLLDPLDLPPPLDDNVGNLNP</sequence>
<keyword evidence="1" id="KW-0812">Transmembrane</keyword>
<organism evidence="2 3">
    <name type="scientific">Candidatus Yonathbacteria bacterium RIFCSPLOWO2_01_FULL_47_33b</name>
    <dbReference type="NCBI Taxonomy" id="1802727"/>
    <lineage>
        <taxon>Bacteria</taxon>
        <taxon>Candidatus Yonathiibacteriota</taxon>
    </lineage>
</organism>
<proteinExistence type="predicted"/>
<protein>
    <submittedName>
        <fullName evidence="2">Uncharacterized protein</fullName>
    </submittedName>
</protein>
<dbReference type="STRING" id="1802727.A2937_00290"/>